<comment type="catalytic activity">
    <reaction evidence="11">
        <text>(S)-2,3,4,5-tetrahydrodipicolinate + NAD(+) + H2O = (2S,4S)-4-hydroxy-2,3,4,5-tetrahydrodipicolinate + NADH + H(+)</text>
        <dbReference type="Rhea" id="RHEA:35323"/>
        <dbReference type="ChEBI" id="CHEBI:15377"/>
        <dbReference type="ChEBI" id="CHEBI:15378"/>
        <dbReference type="ChEBI" id="CHEBI:16845"/>
        <dbReference type="ChEBI" id="CHEBI:57540"/>
        <dbReference type="ChEBI" id="CHEBI:57945"/>
        <dbReference type="ChEBI" id="CHEBI:67139"/>
        <dbReference type="EC" id="1.17.1.8"/>
    </reaction>
</comment>
<organism evidence="15 16">
    <name type="scientific">Compostibacillus humi</name>
    <dbReference type="NCBI Taxonomy" id="1245525"/>
    <lineage>
        <taxon>Bacteria</taxon>
        <taxon>Bacillati</taxon>
        <taxon>Bacillota</taxon>
        <taxon>Bacilli</taxon>
        <taxon>Bacillales</taxon>
        <taxon>Bacillaceae</taxon>
        <taxon>Compostibacillus</taxon>
    </lineage>
</organism>
<dbReference type="GO" id="GO:0009089">
    <property type="term" value="P:lysine biosynthetic process via diaminopimelate"/>
    <property type="evidence" value="ECO:0007669"/>
    <property type="project" value="UniProtKB-UniRule"/>
</dbReference>
<keyword evidence="2" id="KW-0028">Amino-acid biosynthesis</keyword>
<dbReference type="Pfam" id="PF05173">
    <property type="entry name" value="DapB_C"/>
    <property type="match status" value="1"/>
</dbReference>
<reference evidence="15" key="1">
    <citation type="journal article" date="2014" name="Int. J. Syst. Evol. Microbiol.">
        <title>Complete genome sequence of Corynebacterium casei LMG S-19264T (=DSM 44701T), isolated from a smear-ripened cheese.</title>
        <authorList>
            <consortium name="US DOE Joint Genome Institute (JGI-PGF)"/>
            <person name="Walter F."/>
            <person name="Albersmeier A."/>
            <person name="Kalinowski J."/>
            <person name="Ruckert C."/>
        </authorList>
    </citation>
    <scope>NUCLEOTIDE SEQUENCE</scope>
    <source>
        <strain evidence="15">CGMCC 1.12360</strain>
    </source>
</reference>
<evidence type="ECO:0000256" key="9">
    <source>
        <dbReference type="ARBA" id="ARBA00038983"/>
    </source>
</evidence>
<comment type="catalytic activity">
    <reaction evidence="10">
        <text>(S)-2,3,4,5-tetrahydrodipicolinate + NADP(+) + H2O = (2S,4S)-4-hydroxy-2,3,4,5-tetrahydrodipicolinate + NADPH + H(+)</text>
        <dbReference type="Rhea" id="RHEA:35331"/>
        <dbReference type="ChEBI" id="CHEBI:15377"/>
        <dbReference type="ChEBI" id="CHEBI:15378"/>
        <dbReference type="ChEBI" id="CHEBI:16845"/>
        <dbReference type="ChEBI" id="CHEBI:57783"/>
        <dbReference type="ChEBI" id="CHEBI:58349"/>
        <dbReference type="ChEBI" id="CHEBI:67139"/>
        <dbReference type="EC" id="1.17.1.8"/>
    </reaction>
</comment>
<dbReference type="InterPro" id="IPR036291">
    <property type="entry name" value="NAD(P)-bd_dom_sf"/>
</dbReference>
<evidence type="ECO:0000256" key="2">
    <source>
        <dbReference type="ARBA" id="ARBA00022605"/>
    </source>
</evidence>
<protein>
    <recommendedName>
        <fullName evidence="9 12">4-hydroxy-tetrahydrodipicolinate reductase</fullName>
        <ecNumber evidence="9 12">1.17.1.8</ecNumber>
    </recommendedName>
</protein>
<evidence type="ECO:0000256" key="8">
    <source>
        <dbReference type="ARBA" id="ARBA00037922"/>
    </source>
</evidence>
<dbReference type="GO" id="GO:0008839">
    <property type="term" value="F:4-hydroxy-tetrahydrodipicolinate reductase"/>
    <property type="evidence" value="ECO:0007669"/>
    <property type="project" value="UniProtKB-UniRule"/>
</dbReference>
<comment type="similarity">
    <text evidence="1">Belongs to the DapB family.</text>
</comment>
<proteinExistence type="inferred from homology"/>
<name>A0A8J2ZR96_9BACI</name>
<evidence type="ECO:0000313" key="16">
    <source>
        <dbReference type="Proteomes" id="UP000602050"/>
    </source>
</evidence>
<dbReference type="CDD" id="cd02274">
    <property type="entry name" value="DHDPR_N"/>
    <property type="match status" value="1"/>
</dbReference>
<keyword evidence="4" id="KW-0220">Diaminopimelate biosynthesis</keyword>
<dbReference type="PANTHER" id="PTHR20836:SF0">
    <property type="entry name" value="4-HYDROXY-TETRAHYDRODIPICOLINATE REDUCTASE 1, CHLOROPLASTIC-RELATED"/>
    <property type="match status" value="1"/>
</dbReference>
<evidence type="ECO:0000256" key="3">
    <source>
        <dbReference type="ARBA" id="ARBA00022857"/>
    </source>
</evidence>
<dbReference type="InterPro" id="IPR023940">
    <property type="entry name" value="DHDPR_bac"/>
</dbReference>
<keyword evidence="3" id="KW-0521">NADP</keyword>
<feature type="domain" description="Dihydrodipicolinate reductase C-terminal" evidence="14">
    <location>
        <begin position="129"/>
        <end position="231"/>
    </location>
</feature>
<sequence length="247" mass="27198">MKRIVMAGITGRTGKAVANVLRRLDDCQIVAAVGKNSAGRDIGELLGGKSNFRYIYPDVPSALEKTDADVYIDFTAPDAAQKNAVSAAKHGLDIIIGTTGLTKESVECIAELLREENRFGIIASNFSIGIAAMVKMGNILREYYGGEELQIIEKHHTSKRDCPSGTALYLQQQLDLTEDAIIAKRVAEKASYHEIKFAAKNENLSVSYEVTGREVFGEGVAYILRNMPNSGVYYDFLSFIEHIEKRK</sequence>
<gene>
    <name evidence="15" type="ORF">GCM10010978_06220</name>
</gene>
<dbReference type="PIRSF" id="PIRSF000161">
    <property type="entry name" value="DHPR"/>
    <property type="match status" value="1"/>
</dbReference>
<dbReference type="NCBIfam" id="TIGR00036">
    <property type="entry name" value="dapB"/>
    <property type="match status" value="1"/>
</dbReference>
<dbReference type="PANTHER" id="PTHR20836">
    <property type="entry name" value="DIHYDRODIPICOLINATE REDUCTASE"/>
    <property type="match status" value="1"/>
</dbReference>
<dbReference type="EC" id="1.17.1.8" evidence="9 12"/>
<dbReference type="Pfam" id="PF01113">
    <property type="entry name" value="DapB_N"/>
    <property type="match status" value="1"/>
</dbReference>
<comment type="caution">
    <text evidence="15">The sequence shown here is derived from an EMBL/GenBank/DDBJ whole genome shotgun (WGS) entry which is preliminary data.</text>
</comment>
<comment type="pathway">
    <text evidence="8">Amino-acid biosynthesis; L-lysine biosynthesis via DAP pathway; (S)-tetrahydrodipicolinate from L-aspartate: step 4/4.</text>
</comment>
<dbReference type="SUPFAM" id="SSF51735">
    <property type="entry name" value="NAD(P)-binding Rossmann-fold domains"/>
    <property type="match status" value="1"/>
</dbReference>
<dbReference type="RefSeq" id="WP_188390912.1">
    <property type="nucleotide sequence ID" value="NZ_BMEV01000007.1"/>
</dbReference>
<evidence type="ECO:0000256" key="7">
    <source>
        <dbReference type="ARBA" id="ARBA00023154"/>
    </source>
</evidence>
<keyword evidence="7" id="KW-0457">Lysine biosynthesis</keyword>
<feature type="domain" description="Dihydrodipicolinate reductase N-terminal" evidence="13">
    <location>
        <begin position="3"/>
        <end position="126"/>
    </location>
</feature>
<evidence type="ECO:0000256" key="6">
    <source>
        <dbReference type="ARBA" id="ARBA00023027"/>
    </source>
</evidence>
<evidence type="ECO:0000256" key="4">
    <source>
        <dbReference type="ARBA" id="ARBA00022915"/>
    </source>
</evidence>
<dbReference type="SUPFAM" id="SSF55347">
    <property type="entry name" value="Glyceraldehyde-3-phosphate dehydrogenase-like, C-terminal domain"/>
    <property type="match status" value="1"/>
</dbReference>
<evidence type="ECO:0000256" key="5">
    <source>
        <dbReference type="ARBA" id="ARBA00023002"/>
    </source>
</evidence>
<evidence type="ECO:0000256" key="12">
    <source>
        <dbReference type="NCBIfam" id="TIGR00036"/>
    </source>
</evidence>
<evidence type="ECO:0000256" key="1">
    <source>
        <dbReference type="ARBA" id="ARBA00006642"/>
    </source>
</evidence>
<dbReference type="EMBL" id="BMEV01000007">
    <property type="protein sequence ID" value="GGH70858.1"/>
    <property type="molecule type" value="Genomic_DNA"/>
</dbReference>
<evidence type="ECO:0000256" key="11">
    <source>
        <dbReference type="ARBA" id="ARBA00049396"/>
    </source>
</evidence>
<keyword evidence="5" id="KW-0560">Oxidoreductase</keyword>
<keyword evidence="6" id="KW-0520">NAD</keyword>
<evidence type="ECO:0000256" key="10">
    <source>
        <dbReference type="ARBA" id="ARBA00049080"/>
    </source>
</evidence>
<dbReference type="Gene3D" id="3.40.50.720">
    <property type="entry name" value="NAD(P)-binding Rossmann-like Domain"/>
    <property type="match status" value="1"/>
</dbReference>
<dbReference type="AlphaFoldDB" id="A0A8J2ZR96"/>
<evidence type="ECO:0000259" key="14">
    <source>
        <dbReference type="Pfam" id="PF05173"/>
    </source>
</evidence>
<reference evidence="15" key="2">
    <citation type="submission" date="2020-09" db="EMBL/GenBank/DDBJ databases">
        <authorList>
            <person name="Sun Q."/>
            <person name="Zhou Y."/>
        </authorList>
    </citation>
    <scope>NUCLEOTIDE SEQUENCE</scope>
    <source>
        <strain evidence="15">CGMCC 1.12360</strain>
    </source>
</reference>
<dbReference type="Proteomes" id="UP000602050">
    <property type="component" value="Unassembled WGS sequence"/>
</dbReference>
<evidence type="ECO:0000259" key="13">
    <source>
        <dbReference type="Pfam" id="PF01113"/>
    </source>
</evidence>
<dbReference type="GO" id="GO:0019877">
    <property type="term" value="P:diaminopimelate biosynthetic process"/>
    <property type="evidence" value="ECO:0007669"/>
    <property type="project" value="UniProtKB-KW"/>
</dbReference>
<dbReference type="InterPro" id="IPR000846">
    <property type="entry name" value="DapB_N"/>
</dbReference>
<dbReference type="Gene3D" id="3.30.360.10">
    <property type="entry name" value="Dihydrodipicolinate Reductase, domain 2"/>
    <property type="match status" value="1"/>
</dbReference>
<dbReference type="InterPro" id="IPR022663">
    <property type="entry name" value="DapB_C"/>
</dbReference>
<keyword evidence="16" id="KW-1185">Reference proteome</keyword>
<accession>A0A8J2ZR96</accession>
<evidence type="ECO:0000313" key="15">
    <source>
        <dbReference type="EMBL" id="GGH70858.1"/>
    </source>
</evidence>